<dbReference type="SUPFAM" id="SSF47384">
    <property type="entry name" value="Homodimeric domain of signal transducing histidine kinase"/>
    <property type="match status" value="1"/>
</dbReference>
<dbReference type="Pfam" id="PF00512">
    <property type="entry name" value="HisKA"/>
    <property type="match status" value="1"/>
</dbReference>
<dbReference type="CDD" id="cd00075">
    <property type="entry name" value="HATPase"/>
    <property type="match status" value="1"/>
</dbReference>
<evidence type="ECO:0000256" key="4">
    <source>
        <dbReference type="ARBA" id="ARBA00022553"/>
    </source>
</evidence>
<dbReference type="InterPro" id="IPR036097">
    <property type="entry name" value="HisK_dim/P_sf"/>
</dbReference>
<comment type="subcellular location">
    <subcellularLocation>
        <location evidence="2">Membrane</location>
    </subcellularLocation>
</comment>
<dbReference type="AlphaFoldDB" id="A0A9D1Y2P1"/>
<accession>A0A9D1Y2P1</accession>
<dbReference type="GO" id="GO:0000155">
    <property type="term" value="F:phosphorelay sensor kinase activity"/>
    <property type="evidence" value="ECO:0007669"/>
    <property type="project" value="InterPro"/>
</dbReference>
<reference evidence="10" key="2">
    <citation type="submission" date="2021-04" db="EMBL/GenBank/DDBJ databases">
        <authorList>
            <person name="Gilroy R."/>
        </authorList>
    </citation>
    <scope>NUCLEOTIDE SEQUENCE</scope>
    <source>
        <strain evidence="10">ChiHecec2B26-7398</strain>
    </source>
</reference>
<name>A0A9D1Y2P1_9FIRM</name>
<evidence type="ECO:0000256" key="5">
    <source>
        <dbReference type="ARBA" id="ARBA00022679"/>
    </source>
</evidence>
<reference evidence="10" key="1">
    <citation type="journal article" date="2021" name="PeerJ">
        <title>Extensive microbial diversity within the chicken gut microbiome revealed by metagenomics and culture.</title>
        <authorList>
            <person name="Gilroy R."/>
            <person name="Ravi A."/>
            <person name="Getino M."/>
            <person name="Pursley I."/>
            <person name="Horton D.L."/>
            <person name="Alikhan N.F."/>
            <person name="Baker D."/>
            <person name="Gharbi K."/>
            <person name="Hall N."/>
            <person name="Watson M."/>
            <person name="Adriaenssens E.M."/>
            <person name="Foster-Nyarko E."/>
            <person name="Jarju S."/>
            <person name="Secka A."/>
            <person name="Antonio M."/>
            <person name="Oren A."/>
            <person name="Chaudhuri R.R."/>
            <person name="La Ragione R."/>
            <person name="Hildebrand F."/>
            <person name="Pallen M.J."/>
        </authorList>
    </citation>
    <scope>NUCLEOTIDE SEQUENCE</scope>
    <source>
        <strain evidence="10">ChiHecec2B26-7398</strain>
    </source>
</reference>
<keyword evidence="8" id="KW-0472">Membrane</keyword>
<dbReference type="InterPro" id="IPR050351">
    <property type="entry name" value="BphY/WalK/GraS-like"/>
</dbReference>
<dbReference type="Gene3D" id="3.30.565.10">
    <property type="entry name" value="Histidine kinase-like ATPase, C-terminal domain"/>
    <property type="match status" value="1"/>
</dbReference>
<evidence type="ECO:0000256" key="3">
    <source>
        <dbReference type="ARBA" id="ARBA00012438"/>
    </source>
</evidence>
<dbReference type="SUPFAM" id="SSF55874">
    <property type="entry name" value="ATPase domain of HSP90 chaperone/DNA topoisomerase II/histidine kinase"/>
    <property type="match status" value="1"/>
</dbReference>
<dbReference type="EMBL" id="DXEI01000128">
    <property type="protein sequence ID" value="HIX95506.1"/>
    <property type="molecule type" value="Genomic_DNA"/>
</dbReference>
<dbReference type="InterPro" id="IPR003594">
    <property type="entry name" value="HATPase_dom"/>
</dbReference>
<dbReference type="PRINTS" id="PR00344">
    <property type="entry name" value="BCTRLSENSOR"/>
</dbReference>
<keyword evidence="8" id="KW-1133">Transmembrane helix</keyword>
<sequence length="456" mass="49337">MKTFARVVRRYVLATALTILLLLALGVAALIALGYQYGTKQAATFRYTSAMVADHLQCDAAGQFTFDTQSAEVWLDGYVWAMVLDDAGQVRWRYQLPAELDHPYTATQIASFTRWYLADYPVFCQIRGYGLLVLGMPKDSIARYNFYSDPDLLRGLFANGGRVLAGVLALILACCLLVSWRSTRSLQTVADGLEVLARGGTVDLPTTGFTGELARRLNETSEQLRLRNAIIAQRDAARTQWIAGVSHDIRTPLSLILGWGEQLARDAALPDAARQKAGGICTQSERIRALIEDLNLTSKLQYGAQPLRRQPVFAGPLLRGLAADFCNGPLAQRCEVTLDLAPEAEHAALQADAALLGRAVENILGNSVRHNPGPVHCTVQARVQGQTLHITLADDGAGYPPAVLAALHGAPQGGEPPHILGLHVVEQIVQAHGGRAEFGQNTPRGARVDLTLPLQG</sequence>
<evidence type="ECO:0000313" key="10">
    <source>
        <dbReference type="EMBL" id="HIX95506.1"/>
    </source>
</evidence>
<keyword evidence="5" id="KW-0808">Transferase</keyword>
<dbReference type="SMART" id="SM00387">
    <property type="entry name" value="HATPase_c"/>
    <property type="match status" value="1"/>
</dbReference>
<dbReference type="CDD" id="cd00082">
    <property type="entry name" value="HisKA"/>
    <property type="match status" value="1"/>
</dbReference>
<keyword evidence="7" id="KW-0902">Two-component regulatory system</keyword>
<keyword evidence="6 10" id="KW-0418">Kinase</keyword>
<evidence type="ECO:0000259" key="9">
    <source>
        <dbReference type="PROSITE" id="PS50109"/>
    </source>
</evidence>
<dbReference type="InterPro" id="IPR036890">
    <property type="entry name" value="HATPase_C_sf"/>
</dbReference>
<evidence type="ECO:0000313" key="11">
    <source>
        <dbReference type="Proteomes" id="UP000886751"/>
    </source>
</evidence>
<comment type="caution">
    <text evidence="10">The sequence shown here is derived from an EMBL/GenBank/DDBJ whole genome shotgun (WGS) entry which is preliminary data.</text>
</comment>
<evidence type="ECO:0000256" key="1">
    <source>
        <dbReference type="ARBA" id="ARBA00000085"/>
    </source>
</evidence>
<gene>
    <name evidence="10" type="ORF">H9846_08630</name>
</gene>
<dbReference type="InterPro" id="IPR003661">
    <property type="entry name" value="HisK_dim/P_dom"/>
</dbReference>
<keyword evidence="4" id="KW-0597">Phosphoprotein</keyword>
<evidence type="ECO:0000256" key="6">
    <source>
        <dbReference type="ARBA" id="ARBA00022777"/>
    </source>
</evidence>
<dbReference type="SMART" id="SM00388">
    <property type="entry name" value="HisKA"/>
    <property type="match status" value="1"/>
</dbReference>
<keyword evidence="8" id="KW-0812">Transmembrane</keyword>
<dbReference type="Gene3D" id="1.10.287.130">
    <property type="match status" value="1"/>
</dbReference>
<dbReference type="PANTHER" id="PTHR42878">
    <property type="entry name" value="TWO-COMPONENT HISTIDINE KINASE"/>
    <property type="match status" value="1"/>
</dbReference>
<dbReference type="PANTHER" id="PTHR42878:SF14">
    <property type="entry name" value="OSMOLARITY TWO-COMPONENT SYSTEM PROTEIN SSK1"/>
    <property type="match status" value="1"/>
</dbReference>
<dbReference type="Pfam" id="PF02518">
    <property type="entry name" value="HATPase_c"/>
    <property type="match status" value="1"/>
</dbReference>
<dbReference type="Proteomes" id="UP000886751">
    <property type="component" value="Unassembled WGS sequence"/>
</dbReference>
<dbReference type="PROSITE" id="PS50109">
    <property type="entry name" value="HIS_KIN"/>
    <property type="match status" value="1"/>
</dbReference>
<evidence type="ECO:0000256" key="2">
    <source>
        <dbReference type="ARBA" id="ARBA00004370"/>
    </source>
</evidence>
<evidence type="ECO:0000256" key="8">
    <source>
        <dbReference type="SAM" id="Phobius"/>
    </source>
</evidence>
<dbReference type="GO" id="GO:0007234">
    <property type="term" value="P:osmosensory signaling via phosphorelay pathway"/>
    <property type="evidence" value="ECO:0007669"/>
    <property type="project" value="TreeGrafter"/>
</dbReference>
<dbReference type="InterPro" id="IPR005467">
    <property type="entry name" value="His_kinase_dom"/>
</dbReference>
<feature type="transmembrane region" description="Helical" evidence="8">
    <location>
        <begin position="163"/>
        <end position="180"/>
    </location>
</feature>
<proteinExistence type="predicted"/>
<dbReference type="InterPro" id="IPR004358">
    <property type="entry name" value="Sig_transdc_His_kin-like_C"/>
</dbReference>
<evidence type="ECO:0000256" key="7">
    <source>
        <dbReference type="ARBA" id="ARBA00023012"/>
    </source>
</evidence>
<feature type="domain" description="Histidine kinase" evidence="9">
    <location>
        <begin position="244"/>
        <end position="456"/>
    </location>
</feature>
<organism evidence="10 11">
    <name type="scientific">Candidatus Gemmiger excrementipullorum</name>
    <dbReference type="NCBI Taxonomy" id="2838610"/>
    <lineage>
        <taxon>Bacteria</taxon>
        <taxon>Bacillati</taxon>
        <taxon>Bacillota</taxon>
        <taxon>Clostridia</taxon>
        <taxon>Eubacteriales</taxon>
        <taxon>Gemmiger</taxon>
    </lineage>
</organism>
<dbReference type="GO" id="GO:0000156">
    <property type="term" value="F:phosphorelay response regulator activity"/>
    <property type="evidence" value="ECO:0007669"/>
    <property type="project" value="TreeGrafter"/>
</dbReference>
<comment type="catalytic activity">
    <reaction evidence="1">
        <text>ATP + protein L-histidine = ADP + protein N-phospho-L-histidine.</text>
        <dbReference type="EC" id="2.7.13.3"/>
    </reaction>
</comment>
<dbReference type="GO" id="GO:0030295">
    <property type="term" value="F:protein kinase activator activity"/>
    <property type="evidence" value="ECO:0007669"/>
    <property type="project" value="TreeGrafter"/>
</dbReference>
<dbReference type="EC" id="2.7.13.3" evidence="3"/>
<protein>
    <recommendedName>
        <fullName evidence="3">histidine kinase</fullName>
        <ecNumber evidence="3">2.7.13.3</ecNumber>
    </recommendedName>
</protein>